<evidence type="ECO:0000313" key="1">
    <source>
        <dbReference type="EMBL" id="OWY93258.1"/>
    </source>
</evidence>
<sequence>MPSKDGPNFRYACKICNGGHRQGPFTGYLNLQSHLATKHPDYLAEMATARREANGTMESFGFVSEIVDHLYRWMR</sequence>
<keyword evidence="2" id="KW-1185">Reference proteome</keyword>
<protein>
    <recommendedName>
        <fullName evidence="3">BED-type domain-containing protein</fullName>
    </recommendedName>
</protein>
<dbReference type="AlphaFoldDB" id="A0A225UJU4"/>
<gene>
    <name evidence="1" type="ORF">PHMEG_00037414</name>
</gene>
<dbReference type="EMBL" id="NBNE01016404">
    <property type="protein sequence ID" value="OWY93258.1"/>
    <property type="molecule type" value="Genomic_DNA"/>
</dbReference>
<reference evidence="2" key="1">
    <citation type="submission" date="2017-03" db="EMBL/GenBank/DDBJ databases">
        <title>Phytopthora megakarya and P. palmivora, two closely related causual agents of cacao black pod achieved similar genome size and gene model numbers by different mechanisms.</title>
        <authorList>
            <person name="Ali S."/>
            <person name="Shao J."/>
            <person name="Larry D.J."/>
            <person name="Kronmiller B."/>
            <person name="Shen D."/>
            <person name="Strem M.D."/>
            <person name="Melnick R.L."/>
            <person name="Guiltinan M.J."/>
            <person name="Tyler B.M."/>
            <person name="Meinhardt L.W."/>
            <person name="Bailey B.A."/>
        </authorList>
    </citation>
    <scope>NUCLEOTIDE SEQUENCE [LARGE SCALE GENOMIC DNA]</scope>
    <source>
        <strain evidence="2">zdho120</strain>
    </source>
</reference>
<dbReference type="Proteomes" id="UP000198211">
    <property type="component" value="Unassembled WGS sequence"/>
</dbReference>
<organism evidence="1 2">
    <name type="scientific">Phytophthora megakarya</name>
    <dbReference type="NCBI Taxonomy" id="4795"/>
    <lineage>
        <taxon>Eukaryota</taxon>
        <taxon>Sar</taxon>
        <taxon>Stramenopiles</taxon>
        <taxon>Oomycota</taxon>
        <taxon>Peronosporomycetes</taxon>
        <taxon>Peronosporales</taxon>
        <taxon>Peronosporaceae</taxon>
        <taxon>Phytophthora</taxon>
    </lineage>
</organism>
<name>A0A225UJU4_9STRA</name>
<proteinExistence type="predicted"/>
<comment type="caution">
    <text evidence="1">The sequence shown here is derived from an EMBL/GenBank/DDBJ whole genome shotgun (WGS) entry which is preliminary data.</text>
</comment>
<evidence type="ECO:0008006" key="3">
    <source>
        <dbReference type="Google" id="ProtNLM"/>
    </source>
</evidence>
<evidence type="ECO:0000313" key="2">
    <source>
        <dbReference type="Proteomes" id="UP000198211"/>
    </source>
</evidence>
<dbReference type="OrthoDB" id="91831at2759"/>
<accession>A0A225UJU4</accession>